<reference evidence="2 3" key="1">
    <citation type="submission" date="2024-03" db="EMBL/GenBank/DDBJ databases">
        <authorList>
            <person name="Martinez-Hernandez J."/>
        </authorList>
    </citation>
    <scope>NUCLEOTIDE SEQUENCE [LARGE SCALE GENOMIC DNA]</scope>
</reference>
<dbReference type="AlphaFoldDB" id="A0AAV1YPQ7"/>
<evidence type="ECO:0000256" key="1">
    <source>
        <dbReference type="SAM" id="MobiDB-lite"/>
    </source>
</evidence>
<evidence type="ECO:0000313" key="2">
    <source>
        <dbReference type="EMBL" id="CAL0334889.1"/>
    </source>
</evidence>
<dbReference type="EMBL" id="CAXHTB010000026">
    <property type="protein sequence ID" value="CAL0334889.1"/>
    <property type="molecule type" value="Genomic_DNA"/>
</dbReference>
<dbReference type="Proteomes" id="UP001497480">
    <property type="component" value="Unassembled WGS sequence"/>
</dbReference>
<name>A0AAV1YPQ7_LUPLU</name>
<proteinExistence type="predicted"/>
<comment type="caution">
    <text evidence="2">The sequence shown here is derived from an EMBL/GenBank/DDBJ whole genome shotgun (WGS) entry which is preliminary data.</text>
</comment>
<evidence type="ECO:0000313" key="3">
    <source>
        <dbReference type="Proteomes" id="UP001497480"/>
    </source>
</evidence>
<gene>
    <name evidence="2" type="ORF">LLUT_LOCUS35949</name>
</gene>
<sequence length="128" mass="12703">MRTRFCIDEFYTWVGRPFHGTVAVARNSEAARVVAVTGLNIASATGGNSAASQFSGAVDVHDATSGDAETEAAGESDSAASMVPGSAAPLSLADIDVHSAATRAAAKGEVGSTFVDAFNSGPAPGADA</sequence>
<protein>
    <submittedName>
        <fullName evidence="2">Uncharacterized protein</fullName>
    </submittedName>
</protein>
<feature type="region of interest" description="Disordered" evidence="1">
    <location>
        <begin position="61"/>
        <end position="83"/>
    </location>
</feature>
<organism evidence="2 3">
    <name type="scientific">Lupinus luteus</name>
    <name type="common">European yellow lupine</name>
    <dbReference type="NCBI Taxonomy" id="3873"/>
    <lineage>
        <taxon>Eukaryota</taxon>
        <taxon>Viridiplantae</taxon>
        <taxon>Streptophyta</taxon>
        <taxon>Embryophyta</taxon>
        <taxon>Tracheophyta</taxon>
        <taxon>Spermatophyta</taxon>
        <taxon>Magnoliopsida</taxon>
        <taxon>eudicotyledons</taxon>
        <taxon>Gunneridae</taxon>
        <taxon>Pentapetalae</taxon>
        <taxon>rosids</taxon>
        <taxon>fabids</taxon>
        <taxon>Fabales</taxon>
        <taxon>Fabaceae</taxon>
        <taxon>Papilionoideae</taxon>
        <taxon>50 kb inversion clade</taxon>
        <taxon>genistoids sensu lato</taxon>
        <taxon>core genistoids</taxon>
        <taxon>Genisteae</taxon>
        <taxon>Lupinus</taxon>
    </lineage>
</organism>
<accession>A0AAV1YPQ7</accession>
<keyword evidence="3" id="KW-1185">Reference proteome</keyword>